<dbReference type="AlphaFoldDB" id="H2MFX7"/>
<dbReference type="GeneTree" id="ENSGT00390000003070"/>
<dbReference type="Pfam" id="PF12722">
    <property type="entry name" value="Hid1"/>
    <property type="match status" value="1"/>
</dbReference>
<evidence type="ECO:0000313" key="2">
    <source>
        <dbReference type="Ensembl" id="ENSORLP00000017504.2"/>
    </source>
</evidence>
<evidence type="ECO:0000313" key="3">
    <source>
        <dbReference type="Proteomes" id="UP000001038"/>
    </source>
</evidence>
<dbReference type="Bgee" id="ENSORLG00000013960">
    <property type="expression patterns" value="Expressed in testis and 12 other cell types or tissues"/>
</dbReference>
<name>H2MFX7_ORYLA</name>
<dbReference type="InterPro" id="IPR026705">
    <property type="entry name" value="Hid-1/Ecm30"/>
</dbReference>
<proteinExistence type="predicted"/>
<dbReference type="Proteomes" id="UP000001038">
    <property type="component" value="Chromosome 19"/>
</dbReference>
<gene>
    <name evidence="2" type="primary">HID1</name>
</gene>
<reference evidence="2" key="2">
    <citation type="submission" date="2025-08" db="UniProtKB">
        <authorList>
            <consortium name="Ensembl"/>
        </authorList>
    </citation>
    <scope>IDENTIFICATION</scope>
    <source>
        <strain evidence="2">Hd-rR</strain>
    </source>
</reference>
<dbReference type="PANTHER" id="PTHR21575">
    <property type="entry name" value="PROTEIN HID1"/>
    <property type="match status" value="1"/>
</dbReference>
<keyword evidence="3" id="KW-1185">Reference proteome</keyword>
<dbReference type="HOGENOM" id="CLU_007392_1_0_1"/>
<feature type="region of interest" description="Disordered" evidence="1">
    <location>
        <begin position="568"/>
        <end position="600"/>
    </location>
</feature>
<reference evidence="2" key="3">
    <citation type="submission" date="2025-09" db="UniProtKB">
        <authorList>
            <consortium name="Ensembl"/>
        </authorList>
    </citation>
    <scope>IDENTIFICATION</scope>
    <source>
        <strain evidence="2">Hd-rR</strain>
    </source>
</reference>
<organism evidence="2 3">
    <name type="scientific">Oryzias latipes</name>
    <name type="common">Japanese rice fish</name>
    <name type="synonym">Japanese killifish</name>
    <dbReference type="NCBI Taxonomy" id="8090"/>
    <lineage>
        <taxon>Eukaryota</taxon>
        <taxon>Metazoa</taxon>
        <taxon>Chordata</taxon>
        <taxon>Craniata</taxon>
        <taxon>Vertebrata</taxon>
        <taxon>Euteleostomi</taxon>
        <taxon>Actinopterygii</taxon>
        <taxon>Neopterygii</taxon>
        <taxon>Teleostei</taxon>
        <taxon>Neoteleostei</taxon>
        <taxon>Acanthomorphata</taxon>
        <taxon>Ovalentaria</taxon>
        <taxon>Atherinomorphae</taxon>
        <taxon>Beloniformes</taxon>
        <taxon>Adrianichthyidae</taxon>
        <taxon>Oryziinae</taxon>
        <taxon>Oryzias</taxon>
    </lineage>
</organism>
<dbReference type="Ensembl" id="ENSORLT00000017505.2">
    <property type="protein sequence ID" value="ENSORLP00000017504.2"/>
    <property type="gene ID" value="ENSORLG00000013960.2"/>
</dbReference>
<reference evidence="2 3" key="1">
    <citation type="journal article" date="2007" name="Nature">
        <title>The medaka draft genome and insights into vertebrate genome evolution.</title>
        <authorList>
            <person name="Kasahara M."/>
            <person name="Naruse K."/>
            <person name="Sasaki S."/>
            <person name="Nakatani Y."/>
            <person name="Qu W."/>
            <person name="Ahsan B."/>
            <person name="Yamada T."/>
            <person name="Nagayasu Y."/>
            <person name="Doi K."/>
            <person name="Kasai Y."/>
            <person name="Jindo T."/>
            <person name="Kobayashi D."/>
            <person name="Shimada A."/>
            <person name="Toyoda A."/>
            <person name="Kuroki Y."/>
            <person name="Fujiyama A."/>
            <person name="Sasaki T."/>
            <person name="Shimizu A."/>
            <person name="Asakawa S."/>
            <person name="Shimizu N."/>
            <person name="Hashimoto S."/>
            <person name="Yang J."/>
            <person name="Lee Y."/>
            <person name="Matsushima K."/>
            <person name="Sugano S."/>
            <person name="Sakaizumi M."/>
            <person name="Narita T."/>
            <person name="Ohishi K."/>
            <person name="Haga S."/>
            <person name="Ohta F."/>
            <person name="Nomoto H."/>
            <person name="Nogata K."/>
            <person name="Morishita T."/>
            <person name="Endo T."/>
            <person name="Shin-I T."/>
            <person name="Takeda H."/>
            <person name="Morishita S."/>
            <person name="Kohara Y."/>
        </authorList>
    </citation>
    <scope>NUCLEOTIDE SEQUENCE [LARGE SCALE GENOMIC DNA]</scope>
    <source>
        <strain evidence="2 3">Hd-rR</strain>
    </source>
</reference>
<protein>
    <submittedName>
        <fullName evidence="2">HID1 domain containing</fullName>
    </submittedName>
</protein>
<feature type="region of interest" description="Disordered" evidence="1">
    <location>
        <begin position="621"/>
        <end position="653"/>
    </location>
</feature>
<sequence>MGNSDTKLHFRKAVIQLTTKTQPVEATDDAFWDQFWTSAISVQDVFALVPAAEIRAVREESPSNLATLCFKAVERLVQAADSGCPSEKERRIVVNCTRLLTRILPYIFEDADWRGFFWSTIPGASRGGCLDEDVDENEARPLAESLLLAVADLLFCPDFTVQSHKKSGTVSDPAEEIRSIDSCEYIWEAGVGFAQSPPLNYVHDLHRTELLKLLLTCFSEAMYLPPSSDSKVINPWVAFFCSAENRHTLPLFTSLLNVVCGYDPVGYGVPYNHLLFSDSREQLVEQALQVLVVALEHEAGSAASSALQPAGPDNLFVNYLSRIHREEDLSFILRGLTQLLNNPLIQTYLPRSTKKIQFHQELLILFWKFCDFNKKFLFFVLKSSDVLEMLVPILFYLNDARADQSRVGLVHIGVFILLLLSGERNFGVRLNKPYTLRVPMDIPVFTGTHADLLIVIFHKVITSGHQRLHPLFDCLLTIIVNISPYLKSLSMVAANKLLHLLEAFSAPWFLLSAQRHHHLVFFLLEVFNNIIQYQFDGNSNLVYAIIRKRNVFHQLANLPTDKESIQNALQRKKPGVSRVNSADSEATEDSKPAEPAEPGALKASLEATPGIDKITEKAQVSKDGTMVTVPHSPCDGSAIDGASDTESNSERDPELLSWKTRLPLQTIMRLLQVLVPQVEKICIDKGLTDESEILKFLQHGTLVGLLPVPHPILIRKYQANAGTAMWFRTYMWGVIYLRNVDPPIWYDTDIRLFEIQRI</sequence>
<dbReference type="eggNOG" id="KOG2226">
    <property type="taxonomic scope" value="Eukaryota"/>
</dbReference>
<dbReference type="PANTHER" id="PTHR21575:SF12">
    <property type="entry name" value="PROTEIN HID1"/>
    <property type="match status" value="1"/>
</dbReference>
<evidence type="ECO:0000256" key="1">
    <source>
        <dbReference type="SAM" id="MobiDB-lite"/>
    </source>
</evidence>
<accession>H2MFX7</accession>